<evidence type="ECO:0000313" key="1">
    <source>
        <dbReference type="EMBL" id="MCG7980052.1"/>
    </source>
</evidence>
<gene>
    <name evidence="1" type="ORF">JAY77_18130</name>
</gene>
<comment type="caution">
    <text evidence="1">The sequence shown here is derived from an EMBL/GenBank/DDBJ whole genome shotgun (WGS) entry which is preliminary data.</text>
</comment>
<sequence length="278" mass="32680">METFPARLHAVFAKDKPYAVVFRRGPSKQVCTLLWDRRKDTFKLGQWLKGRIYERRTDLSPNGKYLIYFAMNGKWDSETGGSWTAISKAPWLKAIELYRKGDCWDGGGLFLSNNRFWLNDRYFTPGNTLNKSSEVVRDDSYTPEGEFGAEDTGVYYRRLIRDGWRLESHKDISNWNSVTIFEKDLPKGWILRKIAHEQVDSPKGKGCYWDEHELMNRESETMLNLHKWEWAELDGKSLVWASKGCIYRANIKSRKEIGEPKMLYDFNSLEFEEIRAPY</sequence>
<protein>
    <submittedName>
        <fullName evidence="1">Uncharacterized protein</fullName>
    </submittedName>
</protein>
<organism evidence="1 2">
    <name type="scientific">Candidatus Thiodiazotropha taylori</name>
    <dbReference type="NCBI Taxonomy" id="2792791"/>
    <lineage>
        <taxon>Bacteria</taxon>
        <taxon>Pseudomonadati</taxon>
        <taxon>Pseudomonadota</taxon>
        <taxon>Gammaproteobacteria</taxon>
        <taxon>Chromatiales</taxon>
        <taxon>Sedimenticolaceae</taxon>
        <taxon>Candidatus Thiodiazotropha</taxon>
    </lineage>
</organism>
<proteinExistence type="predicted"/>
<reference evidence="1" key="1">
    <citation type="journal article" date="2021" name="Proc. Natl. Acad. Sci. U.S.A.">
        <title>Global biogeography of chemosynthetic symbionts reveals both localized and globally distributed symbiont groups. .</title>
        <authorList>
            <person name="Osvatic J.T."/>
            <person name="Wilkins L.G.E."/>
            <person name="Leibrecht L."/>
            <person name="Leray M."/>
            <person name="Zauner S."/>
            <person name="Polzin J."/>
            <person name="Camacho Y."/>
            <person name="Gros O."/>
            <person name="van Gils J.A."/>
            <person name="Eisen J.A."/>
            <person name="Petersen J.M."/>
            <person name="Yuen B."/>
        </authorList>
    </citation>
    <scope>NUCLEOTIDE SEQUENCE</scope>
    <source>
        <strain evidence="1">MAGclacostrist055</strain>
    </source>
</reference>
<evidence type="ECO:0000313" key="2">
    <source>
        <dbReference type="Proteomes" id="UP000886674"/>
    </source>
</evidence>
<dbReference type="EMBL" id="JAEPCR010000097">
    <property type="protein sequence ID" value="MCG7980052.1"/>
    <property type="molecule type" value="Genomic_DNA"/>
</dbReference>
<dbReference type="Proteomes" id="UP000886674">
    <property type="component" value="Unassembled WGS sequence"/>
</dbReference>
<name>A0A9E4TUQ0_9GAMM</name>
<dbReference type="AlphaFoldDB" id="A0A9E4TUQ0"/>
<accession>A0A9E4TUQ0</accession>